<gene>
    <name evidence="2" type="ORF">COU07_03750</name>
</gene>
<proteinExistence type="predicted"/>
<sequence length="345" mass="39634">MTKKTIITILIIILFGITLYLSWSYFGKDLFIKKDTNTNVSNNTNSNILSKESEEDLLDYVVSDTEVLKLLTNGNITKIDQDNNEEILSGSEIEDIFYSEFSPEKKYLLIGYGEAQKTFSIFNLQQKEWIQLPQKTSGVAWNPSGEKIAYITSDLQLKVFTIKTKNSKTLSILPIAESDIFWPNENEIYFSDKPSGFHSGFIISYNLNTGKFKTINEKIGLTTHWLNNEQRIDSYYSQDGLKKSSLTSNQNIIEFPIGAPIPFKCTSNKKIIFCGITRTTNNILLPDDYIKNNLEENIVSWNIETDEIKTITTNQQSISIQNPSIYKEKLFFINRYDNKLYSIKI</sequence>
<evidence type="ECO:0008006" key="4">
    <source>
        <dbReference type="Google" id="ProtNLM"/>
    </source>
</evidence>
<name>A0A2H0UTJ7_9BACT</name>
<keyword evidence="1" id="KW-0472">Membrane</keyword>
<feature type="transmembrane region" description="Helical" evidence="1">
    <location>
        <begin position="6"/>
        <end position="26"/>
    </location>
</feature>
<comment type="caution">
    <text evidence="2">The sequence shown here is derived from an EMBL/GenBank/DDBJ whole genome shotgun (WGS) entry which is preliminary data.</text>
</comment>
<dbReference type="SUPFAM" id="SSF69322">
    <property type="entry name" value="Tricorn protease domain 2"/>
    <property type="match status" value="1"/>
</dbReference>
<evidence type="ECO:0000313" key="3">
    <source>
        <dbReference type="Proteomes" id="UP000231157"/>
    </source>
</evidence>
<organism evidence="2 3">
    <name type="scientific">Candidatus Harrisonbacteria bacterium CG10_big_fil_rev_8_21_14_0_10_40_38</name>
    <dbReference type="NCBI Taxonomy" id="1974583"/>
    <lineage>
        <taxon>Bacteria</taxon>
        <taxon>Candidatus Harrisoniibacteriota</taxon>
    </lineage>
</organism>
<dbReference type="AlphaFoldDB" id="A0A2H0UTJ7"/>
<dbReference type="EMBL" id="PFAZ01000009">
    <property type="protein sequence ID" value="PIR88976.1"/>
    <property type="molecule type" value="Genomic_DNA"/>
</dbReference>
<evidence type="ECO:0000256" key="1">
    <source>
        <dbReference type="SAM" id="Phobius"/>
    </source>
</evidence>
<keyword evidence="1" id="KW-0812">Transmembrane</keyword>
<evidence type="ECO:0000313" key="2">
    <source>
        <dbReference type="EMBL" id="PIR88976.1"/>
    </source>
</evidence>
<dbReference type="Proteomes" id="UP000231157">
    <property type="component" value="Unassembled WGS sequence"/>
</dbReference>
<keyword evidence="1" id="KW-1133">Transmembrane helix</keyword>
<accession>A0A2H0UTJ7</accession>
<protein>
    <recommendedName>
        <fullName evidence="4">Translation initiation factor beta propellor-like domain-containing protein</fullName>
    </recommendedName>
</protein>
<reference evidence="3" key="1">
    <citation type="submission" date="2017-09" db="EMBL/GenBank/DDBJ databases">
        <title>Depth-based differentiation of microbial function through sediment-hosted aquifers and enrichment of novel symbionts in the deep terrestrial subsurface.</title>
        <authorList>
            <person name="Probst A.J."/>
            <person name="Ladd B."/>
            <person name="Jarett J.K."/>
            <person name="Geller-Mcgrath D.E."/>
            <person name="Sieber C.M.K."/>
            <person name="Emerson J.B."/>
            <person name="Anantharaman K."/>
            <person name="Thomas B.C."/>
            <person name="Malmstrom R."/>
            <person name="Stieglmeier M."/>
            <person name="Klingl A."/>
            <person name="Woyke T."/>
            <person name="Ryan C.M."/>
            <person name="Banfield J.F."/>
        </authorList>
    </citation>
    <scope>NUCLEOTIDE SEQUENCE [LARGE SCALE GENOMIC DNA]</scope>
</reference>